<dbReference type="AlphaFoldDB" id="A0A453N8B5"/>
<evidence type="ECO:0008006" key="6">
    <source>
        <dbReference type="Google" id="ProtNLM"/>
    </source>
</evidence>
<dbReference type="PANTHER" id="PTHR22691">
    <property type="entry name" value="YEAST SPT2-RELATED"/>
    <property type="match status" value="1"/>
</dbReference>
<dbReference type="EnsemblPlants" id="AET6Gv20271500.3">
    <property type="protein sequence ID" value="AET6Gv20271500.3"/>
    <property type="gene ID" value="AET6Gv20271500"/>
</dbReference>
<evidence type="ECO:0000256" key="2">
    <source>
        <dbReference type="ARBA" id="ARBA00023054"/>
    </source>
</evidence>
<reference evidence="4" key="5">
    <citation type="journal article" date="2021" name="G3 (Bethesda)">
        <title>Aegilops tauschii genome assembly Aet v5.0 features greater sequence contiguity and improved annotation.</title>
        <authorList>
            <person name="Wang L."/>
            <person name="Zhu T."/>
            <person name="Rodriguez J.C."/>
            <person name="Deal K.R."/>
            <person name="Dubcovsky J."/>
            <person name="McGuire P.E."/>
            <person name="Lux T."/>
            <person name="Spannagl M."/>
            <person name="Mayer K.F.X."/>
            <person name="Baldrich P."/>
            <person name="Meyers B.C."/>
            <person name="Huo N."/>
            <person name="Gu Y.Q."/>
            <person name="Zhou H."/>
            <person name="Devos K.M."/>
            <person name="Bennetzen J.L."/>
            <person name="Unver T."/>
            <person name="Budak H."/>
            <person name="Gulick P.J."/>
            <person name="Galiba G."/>
            <person name="Kalapos B."/>
            <person name="Nelson D.R."/>
            <person name="Li P."/>
            <person name="You F.M."/>
            <person name="Luo M.C."/>
            <person name="Dvorak J."/>
        </authorList>
    </citation>
    <scope>NUCLEOTIDE SEQUENCE [LARGE SCALE GENOMIC DNA]</scope>
    <source>
        <strain evidence="4">cv. AL8/78</strain>
    </source>
</reference>
<dbReference type="GO" id="GO:0005730">
    <property type="term" value="C:nucleolus"/>
    <property type="evidence" value="ECO:0007669"/>
    <property type="project" value="TreeGrafter"/>
</dbReference>
<evidence type="ECO:0000256" key="3">
    <source>
        <dbReference type="SAM" id="MobiDB-lite"/>
    </source>
</evidence>
<dbReference type="PANTHER" id="PTHR22691:SF12">
    <property type="entry name" value="OS11G0296800 PROTEIN"/>
    <property type="match status" value="1"/>
</dbReference>
<feature type="region of interest" description="Disordered" evidence="3">
    <location>
        <begin position="216"/>
        <end position="562"/>
    </location>
</feature>
<feature type="compositionally biased region" description="Polar residues" evidence="3">
    <location>
        <begin position="266"/>
        <end position="275"/>
    </location>
</feature>
<dbReference type="GO" id="GO:0006334">
    <property type="term" value="P:nucleosome assembly"/>
    <property type="evidence" value="ECO:0007669"/>
    <property type="project" value="TreeGrafter"/>
</dbReference>
<feature type="compositionally biased region" description="Low complexity" evidence="3">
    <location>
        <begin position="112"/>
        <end position="122"/>
    </location>
</feature>
<reference evidence="5" key="2">
    <citation type="journal article" date="2017" name="Nat. Plants">
        <title>The Aegilops tauschii genome reveals multiple impacts of transposons.</title>
        <authorList>
            <person name="Zhao G."/>
            <person name="Zou C."/>
            <person name="Li K."/>
            <person name="Wang K."/>
            <person name="Li T."/>
            <person name="Gao L."/>
            <person name="Zhang X."/>
            <person name="Wang H."/>
            <person name="Yang Z."/>
            <person name="Liu X."/>
            <person name="Jiang W."/>
            <person name="Mao L."/>
            <person name="Kong X."/>
            <person name="Jiao Y."/>
            <person name="Jia J."/>
        </authorList>
    </citation>
    <scope>NUCLEOTIDE SEQUENCE [LARGE SCALE GENOMIC DNA]</scope>
    <source>
        <strain evidence="5">cv. AL8/78</strain>
    </source>
</reference>
<keyword evidence="2" id="KW-0175">Coiled coil</keyword>
<feature type="compositionally biased region" description="Basic and acidic residues" evidence="3">
    <location>
        <begin position="28"/>
        <end position="37"/>
    </location>
</feature>
<keyword evidence="5" id="KW-1185">Reference proteome</keyword>
<dbReference type="Pfam" id="PF08243">
    <property type="entry name" value="SPT2"/>
    <property type="match status" value="1"/>
</dbReference>
<proteinExistence type="inferred from homology"/>
<reference evidence="5" key="1">
    <citation type="journal article" date="2014" name="Science">
        <title>Ancient hybridizations among the ancestral genomes of bread wheat.</title>
        <authorList>
            <consortium name="International Wheat Genome Sequencing Consortium,"/>
            <person name="Marcussen T."/>
            <person name="Sandve S.R."/>
            <person name="Heier L."/>
            <person name="Spannagl M."/>
            <person name="Pfeifer M."/>
            <person name="Jakobsen K.S."/>
            <person name="Wulff B.B."/>
            <person name="Steuernagel B."/>
            <person name="Mayer K.F."/>
            <person name="Olsen O.A."/>
        </authorList>
    </citation>
    <scope>NUCLEOTIDE SEQUENCE [LARGE SCALE GENOMIC DNA]</scope>
    <source>
        <strain evidence="5">cv. AL8/78</strain>
    </source>
</reference>
<protein>
    <recommendedName>
        <fullName evidence="6">SPT2 chromatin protein</fullName>
    </recommendedName>
</protein>
<evidence type="ECO:0000313" key="4">
    <source>
        <dbReference type="EnsemblPlants" id="AET6Gv20271500.3"/>
    </source>
</evidence>
<dbReference type="InterPro" id="IPR013256">
    <property type="entry name" value="Chromatin_SPT2"/>
</dbReference>
<reference evidence="4" key="4">
    <citation type="submission" date="2019-03" db="UniProtKB">
        <authorList>
            <consortium name="EnsemblPlants"/>
        </authorList>
    </citation>
    <scope>IDENTIFICATION</scope>
</reference>
<feature type="compositionally biased region" description="Basic and acidic residues" evidence="3">
    <location>
        <begin position="97"/>
        <end position="107"/>
    </location>
</feature>
<feature type="compositionally biased region" description="Acidic residues" evidence="3">
    <location>
        <begin position="62"/>
        <end position="89"/>
    </location>
</feature>
<comment type="similarity">
    <text evidence="1">Belongs to the SPT2 family.</text>
</comment>
<dbReference type="SMART" id="SM00784">
    <property type="entry name" value="SPT2"/>
    <property type="match status" value="1"/>
</dbReference>
<feature type="compositionally biased region" description="Polar residues" evidence="3">
    <location>
        <begin position="175"/>
        <end position="190"/>
    </location>
</feature>
<feature type="compositionally biased region" description="Basic and acidic residues" evidence="3">
    <location>
        <begin position="276"/>
        <end position="301"/>
    </location>
</feature>
<feature type="compositionally biased region" description="Basic and acidic residues" evidence="3">
    <location>
        <begin position="334"/>
        <end position="346"/>
    </location>
</feature>
<feature type="region of interest" description="Disordered" evidence="3">
    <location>
        <begin position="1"/>
        <end position="192"/>
    </location>
</feature>
<dbReference type="Proteomes" id="UP000015105">
    <property type="component" value="Chromosome 6D"/>
</dbReference>
<evidence type="ECO:0000256" key="1">
    <source>
        <dbReference type="ARBA" id="ARBA00006461"/>
    </source>
</evidence>
<feature type="compositionally biased region" description="Basic and acidic residues" evidence="3">
    <location>
        <begin position="600"/>
        <end position="628"/>
    </location>
</feature>
<sequence>RPLIQRSRGISPGRIRPAQPPAGPGRGDSPRAEELHDATTGSLAQMSRYEYETNGYHRAVEDEYEDEYYDEDEYEEEGAGAPEEDEEPPEGQQEFLQIRERLKEQIRRKAQGTSASTAGRSSSLHDRRPPPPNFGSFFGPSKPVISQRVIEERKSMKEIQNTVPRERRPPGKDIPSSSRVQVQAKTNGFHQKQKIVNEAKKKAEALKDNRDYSFLLSDDADIPSPPREKPAARPSLTQKSDREMMHSAAKSRAPTSQPARLPNGHVLNNNTSSTQRRPESKFESKGKEMLPSRERAIDNGRMHGVVRNGSSQATGSKAASQKFPSKGQIANKPSMKEVNEQSLRKDHLARKQPVLPNGRPQPSQSQRMQSALYGQRPQQSSQSQRPQQSSQSQRPQQSSQSQRPQQSSQSQRPQQSSQSQRPLQSQSQRPLQSSHSQRQLQSSQRERPLQSSQSQRPQQSSQSQRPQRSLQRQRPQQSSQLQSSQSQRQLPQSNRPQQMLQRQRPLSSQGHYPEQRRVQANDRVKPSERQPSRQVSANGRDDRAKKKQLGKRRFDDDIEDEDDPMAMIRSMFRYDPSKYAGRDDDDSDMEADFATIEMEEKRSARIARQEDEEELRLLEEEERREQERKRRRVGR</sequence>
<feature type="compositionally biased region" description="Low complexity" evidence="3">
    <location>
        <begin position="134"/>
        <end position="143"/>
    </location>
</feature>
<dbReference type="GO" id="GO:0003677">
    <property type="term" value="F:DNA binding"/>
    <property type="evidence" value="ECO:0007669"/>
    <property type="project" value="TreeGrafter"/>
</dbReference>
<dbReference type="GO" id="GO:0042393">
    <property type="term" value="F:histone binding"/>
    <property type="evidence" value="ECO:0007669"/>
    <property type="project" value="TreeGrafter"/>
</dbReference>
<dbReference type="STRING" id="200361.A0A453N8B5"/>
<name>A0A453N8B5_AEGTS</name>
<feature type="compositionally biased region" description="Basic and acidic residues" evidence="3">
    <location>
        <begin position="513"/>
        <end position="531"/>
    </location>
</feature>
<feature type="compositionally biased region" description="Low complexity" evidence="3">
    <location>
        <begin position="360"/>
        <end position="509"/>
    </location>
</feature>
<feature type="compositionally biased region" description="Polar residues" evidence="3">
    <location>
        <begin position="308"/>
        <end position="323"/>
    </location>
</feature>
<dbReference type="GO" id="GO:0006360">
    <property type="term" value="P:transcription by RNA polymerase I"/>
    <property type="evidence" value="ECO:0007669"/>
    <property type="project" value="TreeGrafter"/>
</dbReference>
<evidence type="ECO:0000313" key="5">
    <source>
        <dbReference type="Proteomes" id="UP000015105"/>
    </source>
</evidence>
<organism evidence="4 5">
    <name type="scientific">Aegilops tauschii subsp. strangulata</name>
    <name type="common">Goatgrass</name>
    <dbReference type="NCBI Taxonomy" id="200361"/>
    <lineage>
        <taxon>Eukaryota</taxon>
        <taxon>Viridiplantae</taxon>
        <taxon>Streptophyta</taxon>
        <taxon>Embryophyta</taxon>
        <taxon>Tracheophyta</taxon>
        <taxon>Spermatophyta</taxon>
        <taxon>Magnoliopsida</taxon>
        <taxon>Liliopsida</taxon>
        <taxon>Poales</taxon>
        <taxon>Poaceae</taxon>
        <taxon>BOP clade</taxon>
        <taxon>Pooideae</taxon>
        <taxon>Triticodae</taxon>
        <taxon>Triticeae</taxon>
        <taxon>Triticinae</taxon>
        <taxon>Aegilops</taxon>
    </lineage>
</organism>
<feature type="region of interest" description="Disordered" evidence="3">
    <location>
        <begin position="600"/>
        <end position="635"/>
    </location>
</feature>
<reference evidence="4" key="3">
    <citation type="journal article" date="2017" name="Nature">
        <title>Genome sequence of the progenitor of the wheat D genome Aegilops tauschii.</title>
        <authorList>
            <person name="Luo M.C."/>
            <person name="Gu Y.Q."/>
            <person name="Puiu D."/>
            <person name="Wang H."/>
            <person name="Twardziok S.O."/>
            <person name="Deal K.R."/>
            <person name="Huo N."/>
            <person name="Zhu T."/>
            <person name="Wang L."/>
            <person name="Wang Y."/>
            <person name="McGuire P.E."/>
            <person name="Liu S."/>
            <person name="Long H."/>
            <person name="Ramasamy R.K."/>
            <person name="Rodriguez J.C."/>
            <person name="Van S.L."/>
            <person name="Yuan L."/>
            <person name="Wang Z."/>
            <person name="Xia Z."/>
            <person name="Xiao L."/>
            <person name="Anderson O.D."/>
            <person name="Ouyang S."/>
            <person name="Liang Y."/>
            <person name="Zimin A.V."/>
            <person name="Pertea G."/>
            <person name="Qi P."/>
            <person name="Bennetzen J.L."/>
            <person name="Dai X."/>
            <person name="Dawson M.W."/>
            <person name="Muller H.G."/>
            <person name="Kugler K."/>
            <person name="Rivarola-Duarte L."/>
            <person name="Spannagl M."/>
            <person name="Mayer K.F.X."/>
            <person name="Lu F.H."/>
            <person name="Bevan M.W."/>
            <person name="Leroy P."/>
            <person name="Li P."/>
            <person name="You F.M."/>
            <person name="Sun Q."/>
            <person name="Liu Z."/>
            <person name="Lyons E."/>
            <person name="Wicker T."/>
            <person name="Salzberg S.L."/>
            <person name="Devos K.M."/>
            <person name="Dvorak J."/>
        </authorList>
    </citation>
    <scope>NUCLEOTIDE SEQUENCE [LARGE SCALE GENOMIC DNA]</scope>
    <source>
        <strain evidence="4">cv. AL8/78</strain>
    </source>
</reference>
<dbReference type="Gramene" id="AET6Gv20271500.3">
    <property type="protein sequence ID" value="AET6Gv20271500.3"/>
    <property type="gene ID" value="AET6Gv20271500"/>
</dbReference>
<accession>A0A453N8B5</accession>